<reference evidence="1 2" key="1">
    <citation type="submission" date="2017-10" db="EMBL/GenBank/DDBJ databases">
        <title>Comparative genomics between pathogenic Norcardia.</title>
        <authorList>
            <person name="Zeng L."/>
        </authorList>
    </citation>
    <scope>NUCLEOTIDE SEQUENCE [LARGE SCALE GENOMIC DNA]</scope>
    <source>
        <strain evidence="1 2">NC_YFY_NT001</strain>
    </source>
</reference>
<dbReference type="RefSeq" id="WP_098696313.1">
    <property type="nucleotide sequence ID" value="NZ_CP023778.1"/>
</dbReference>
<accession>A0A291RPT3</accession>
<dbReference type="EMBL" id="CP023778">
    <property type="protein sequence ID" value="ATL69279.1"/>
    <property type="molecule type" value="Genomic_DNA"/>
</dbReference>
<sequence length="124" mass="12937">MTGVELVAAALTAGAAAGLTDTAHAAVRDAYAGLLSAVRKTLRRTGDDDSVLDQQISDPADYHRTLVDALTAADAGDDPDLLARSRTVLARLDPSSLTEGRYVIDLRGAQGVQVGDNPTMTLNF</sequence>
<dbReference type="AlphaFoldDB" id="A0A291RPT3"/>
<evidence type="ECO:0000313" key="2">
    <source>
        <dbReference type="Proteomes" id="UP000221961"/>
    </source>
</evidence>
<dbReference type="Proteomes" id="UP000221961">
    <property type="component" value="Chromosome"/>
</dbReference>
<proteinExistence type="predicted"/>
<dbReference type="GeneID" id="88360959"/>
<protein>
    <recommendedName>
        <fullName evidence="3">RHIM domain-containing protein</fullName>
    </recommendedName>
</protein>
<dbReference type="KEGG" id="ntp:CRH09_27000"/>
<gene>
    <name evidence="1" type="ORF">CRH09_27000</name>
</gene>
<name>A0A291RPT3_9NOCA</name>
<evidence type="ECO:0008006" key="3">
    <source>
        <dbReference type="Google" id="ProtNLM"/>
    </source>
</evidence>
<organism evidence="1 2">
    <name type="scientific">Nocardia terpenica</name>
    <dbReference type="NCBI Taxonomy" id="455432"/>
    <lineage>
        <taxon>Bacteria</taxon>
        <taxon>Bacillati</taxon>
        <taxon>Actinomycetota</taxon>
        <taxon>Actinomycetes</taxon>
        <taxon>Mycobacteriales</taxon>
        <taxon>Nocardiaceae</taxon>
        <taxon>Nocardia</taxon>
    </lineage>
</organism>
<evidence type="ECO:0000313" key="1">
    <source>
        <dbReference type="EMBL" id="ATL69279.1"/>
    </source>
</evidence>